<gene>
    <name evidence="8" type="ORF">GPECTOR_1g482</name>
</gene>
<dbReference type="GO" id="GO:0003735">
    <property type="term" value="F:structural constituent of ribosome"/>
    <property type="evidence" value="ECO:0007669"/>
    <property type="project" value="TreeGrafter"/>
</dbReference>
<comment type="caution">
    <text evidence="8">The sequence shown here is derived from an EMBL/GenBank/DDBJ whole genome shotgun (WGS) entry which is preliminary data.</text>
</comment>
<dbReference type="AlphaFoldDB" id="A0A150H2Y3"/>
<evidence type="ECO:0000313" key="9">
    <source>
        <dbReference type="Proteomes" id="UP000075714"/>
    </source>
</evidence>
<dbReference type="InterPro" id="IPR019368">
    <property type="entry name" value="Ribosomal_mS29"/>
</dbReference>
<keyword evidence="5" id="KW-0496">Mitochondrion</keyword>
<comment type="subcellular location">
    <subcellularLocation>
        <location evidence="1">Mitochondrion</location>
    </subcellularLocation>
</comment>
<evidence type="ECO:0000256" key="5">
    <source>
        <dbReference type="ARBA" id="ARBA00023128"/>
    </source>
</evidence>
<evidence type="ECO:0000256" key="3">
    <source>
        <dbReference type="ARBA" id="ARBA00022946"/>
    </source>
</evidence>
<evidence type="ECO:0000256" key="6">
    <source>
        <dbReference type="ARBA" id="ARBA00023274"/>
    </source>
</evidence>
<keyword evidence="4" id="KW-0689">Ribosomal protein</keyword>
<protein>
    <recommendedName>
        <fullName evidence="7">Small ribosomal subunit protein mS29</fullName>
    </recommendedName>
</protein>
<proteinExistence type="inferred from homology"/>
<dbReference type="GO" id="GO:0005763">
    <property type="term" value="C:mitochondrial small ribosomal subunit"/>
    <property type="evidence" value="ECO:0007669"/>
    <property type="project" value="TreeGrafter"/>
</dbReference>
<accession>A0A150H2Y3</accession>
<keyword evidence="6" id="KW-0687">Ribonucleoprotein</keyword>
<dbReference type="PANTHER" id="PTHR12810:SF0">
    <property type="entry name" value="SMALL RIBOSOMAL SUBUNIT PROTEIN MS29"/>
    <property type="match status" value="1"/>
</dbReference>
<dbReference type="OrthoDB" id="274828at2759"/>
<evidence type="ECO:0000256" key="7">
    <source>
        <dbReference type="ARBA" id="ARBA00035140"/>
    </source>
</evidence>
<dbReference type="STRING" id="33097.A0A150H2Y3"/>
<keyword evidence="3" id="KW-0809">Transit peptide</keyword>
<organism evidence="8 9">
    <name type="scientific">Gonium pectorale</name>
    <name type="common">Green alga</name>
    <dbReference type="NCBI Taxonomy" id="33097"/>
    <lineage>
        <taxon>Eukaryota</taxon>
        <taxon>Viridiplantae</taxon>
        <taxon>Chlorophyta</taxon>
        <taxon>core chlorophytes</taxon>
        <taxon>Chlorophyceae</taxon>
        <taxon>CS clade</taxon>
        <taxon>Chlamydomonadales</taxon>
        <taxon>Volvocaceae</taxon>
        <taxon>Gonium</taxon>
    </lineage>
</organism>
<dbReference type="EMBL" id="LSYV01000002">
    <property type="protein sequence ID" value="KXZ56537.1"/>
    <property type="molecule type" value="Genomic_DNA"/>
</dbReference>
<evidence type="ECO:0000256" key="2">
    <source>
        <dbReference type="ARBA" id="ARBA00009863"/>
    </source>
</evidence>
<evidence type="ECO:0000313" key="8">
    <source>
        <dbReference type="EMBL" id="KXZ56537.1"/>
    </source>
</evidence>
<sequence>MYRPAMHTLYQAVAAAGAAANAGSGEAASTQRQRLLLTGQSGSGKSIALVGLVEWARQHGWLVLYVPSCVALIRGGYFSRRPGPGGGVDTLTSAQQLLKGLVDSHGPQLKRLPVKAGLGEEEEEAARARAEDRVKAAREAVPDAAPEAAEAAAAETLYDVAAYGLSRDDDAAAAVEAVRSLVRQLIAASSDPAKPQRVLFALDDYNCLYGATDYGELASTPQLARRRVLHSDELILARSMRLLDEPNLGGAVVAAATLSTPPLPAPKGHQPRGVPYTELPLARYTEAETCNALAHYAAMGHAPALATSSQARQLHALTQGNARELREMAATLGLRLK</sequence>
<name>A0A150H2Y3_GONPE</name>
<comment type="similarity">
    <text evidence="2">Belongs to the mitochondrion-specific ribosomal protein mS29 family.</text>
</comment>
<evidence type="ECO:0000256" key="4">
    <source>
        <dbReference type="ARBA" id="ARBA00022980"/>
    </source>
</evidence>
<dbReference type="PANTHER" id="PTHR12810">
    <property type="entry name" value="MITOCHONDRIAL 28S RIBOSOMAL PROTEIN S29"/>
    <property type="match status" value="1"/>
</dbReference>
<evidence type="ECO:0000256" key="1">
    <source>
        <dbReference type="ARBA" id="ARBA00004173"/>
    </source>
</evidence>
<dbReference type="Proteomes" id="UP000075714">
    <property type="component" value="Unassembled WGS sequence"/>
</dbReference>
<reference evidence="9" key="1">
    <citation type="journal article" date="2016" name="Nat. Commun.">
        <title>The Gonium pectorale genome demonstrates co-option of cell cycle regulation during the evolution of multicellularity.</title>
        <authorList>
            <person name="Hanschen E.R."/>
            <person name="Marriage T.N."/>
            <person name="Ferris P.J."/>
            <person name="Hamaji T."/>
            <person name="Toyoda A."/>
            <person name="Fujiyama A."/>
            <person name="Neme R."/>
            <person name="Noguchi H."/>
            <person name="Minakuchi Y."/>
            <person name="Suzuki M."/>
            <person name="Kawai-Toyooka H."/>
            <person name="Smith D.R."/>
            <person name="Sparks H."/>
            <person name="Anderson J."/>
            <person name="Bakaric R."/>
            <person name="Luria V."/>
            <person name="Karger A."/>
            <person name="Kirschner M.W."/>
            <person name="Durand P.M."/>
            <person name="Michod R.E."/>
            <person name="Nozaki H."/>
            <person name="Olson B.J."/>
        </authorList>
    </citation>
    <scope>NUCLEOTIDE SEQUENCE [LARGE SCALE GENOMIC DNA]</scope>
    <source>
        <strain evidence="9">NIES-2863</strain>
    </source>
</reference>
<dbReference type="Pfam" id="PF10236">
    <property type="entry name" value="DAP3"/>
    <property type="match status" value="1"/>
</dbReference>
<keyword evidence="9" id="KW-1185">Reference proteome</keyword>